<organism evidence="2 3">
    <name type="scientific">Solimonas marina</name>
    <dbReference type="NCBI Taxonomy" id="2714601"/>
    <lineage>
        <taxon>Bacteria</taxon>
        <taxon>Pseudomonadati</taxon>
        <taxon>Pseudomonadota</taxon>
        <taxon>Gammaproteobacteria</taxon>
        <taxon>Nevskiales</taxon>
        <taxon>Nevskiaceae</taxon>
        <taxon>Solimonas</taxon>
    </lineage>
</organism>
<evidence type="ECO:0000313" key="2">
    <source>
        <dbReference type="EMBL" id="NKF23959.1"/>
    </source>
</evidence>
<feature type="signal peptide" evidence="1">
    <location>
        <begin position="1"/>
        <end position="22"/>
    </location>
</feature>
<dbReference type="AlphaFoldDB" id="A0A969WD08"/>
<feature type="chain" id="PRO_5038121978" description="Tetratricopeptide repeat-containing protein" evidence="1">
    <location>
        <begin position="23"/>
        <end position="406"/>
    </location>
</feature>
<dbReference type="SUPFAM" id="SSF48452">
    <property type="entry name" value="TPR-like"/>
    <property type="match status" value="1"/>
</dbReference>
<reference evidence="2" key="1">
    <citation type="submission" date="2020-03" db="EMBL/GenBank/DDBJ databases">
        <title>Solimonas marina sp. nov., isolated from deep seawater of the Pacific Ocean.</title>
        <authorList>
            <person name="Liu X."/>
            <person name="Lai Q."/>
            <person name="Sun F."/>
            <person name="Gai Y."/>
            <person name="Li G."/>
            <person name="Shao Z."/>
        </authorList>
    </citation>
    <scope>NUCLEOTIDE SEQUENCE</scope>
    <source>
        <strain evidence="2">C16B3</strain>
    </source>
</reference>
<dbReference type="InterPro" id="IPR011990">
    <property type="entry name" value="TPR-like_helical_dom_sf"/>
</dbReference>
<accession>A0A969WD08</accession>
<dbReference type="Gene3D" id="1.25.40.10">
    <property type="entry name" value="Tetratricopeptide repeat domain"/>
    <property type="match status" value="1"/>
</dbReference>
<evidence type="ECO:0000256" key="1">
    <source>
        <dbReference type="SAM" id="SignalP"/>
    </source>
</evidence>
<dbReference type="EMBL" id="JAAVXB010000010">
    <property type="protein sequence ID" value="NKF23959.1"/>
    <property type="molecule type" value="Genomic_DNA"/>
</dbReference>
<comment type="caution">
    <text evidence="2">The sequence shown here is derived from an EMBL/GenBank/DDBJ whole genome shotgun (WGS) entry which is preliminary data.</text>
</comment>
<gene>
    <name evidence="2" type="ORF">G7Y82_16720</name>
</gene>
<proteinExistence type="predicted"/>
<dbReference type="RefSeq" id="WP_168149272.1">
    <property type="nucleotide sequence ID" value="NZ_JAAVXB010000010.1"/>
</dbReference>
<keyword evidence="1" id="KW-0732">Signal</keyword>
<name>A0A969WD08_9GAMM</name>
<sequence length="406" mass="43263">MKNRYTAVAAVALLSFTLAASAADKKGVRAAVGKPLIAAQAAIKDKDYAKAQAQLDEASKVADLTPYEQYSIARMQTGVSLGEGDTAKALAAYEAVYNSPELPPEEKEQVVSVLAKLAYQSKDYAKAAKYGQMFLDNGGNDAQMPLIVAQAQYLNNDFAAAEKGLLAMFAKAEQAGQKPTELELKLYMSCATKMNDKPTYIDALKRLVADYPQSMYWQELIVQSIAQPGFNDDRYSLDMYRLKAATGTLEGSAEFADAAQLALQAGLPGEAQQYLDQGYAKGELGSGTSAKQDATLKKQIAAKVAEDKKSLAEGERLAAKQASGDALVATGLDYVGYGESAKGVELIKQGIAKGKLKDPNGASLHLGYAQFQAGQLADAQQTFKSVSGSDGAHRLAELWLLVKQAP</sequence>
<dbReference type="Proteomes" id="UP000653472">
    <property type="component" value="Unassembled WGS sequence"/>
</dbReference>
<protein>
    <recommendedName>
        <fullName evidence="4">Tetratricopeptide repeat-containing protein</fullName>
    </recommendedName>
</protein>
<evidence type="ECO:0000313" key="3">
    <source>
        <dbReference type="Proteomes" id="UP000653472"/>
    </source>
</evidence>
<evidence type="ECO:0008006" key="4">
    <source>
        <dbReference type="Google" id="ProtNLM"/>
    </source>
</evidence>
<keyword evidence="3" id="KW-1185">Reference proteome</keyword>